<dbReference type="InterPro" id="IPR001584">
    <property type="entry name" value="Integrase_cat-core"/>
</dbReference>
<feature type="region of interest" description="Disordered" evidence="1">
    <location>
        <begin position="327"/>
        <end position="381"/>
    </location>
</feature>
<feature type="compositionally biased region" description="Basic and acidic residues" evidence="1">
    <location>
        <begin position="1000"/>
        <end position="1013"/>
    </location>
</feature>
<dbReference type="GO" id="GO:0015074">
    <property type="term" value="P:DNA integration"/>
    <property type="evidence" value="ECO:0007669"/>
    <property type="project" value="InterPro"/>
</dbReference>
<dbReference type="SUPFAM" id="SSF49265">
    <property type="entry name" value="Fibronectin type III"/>
    <property type="match status" value="1"/>
</dbReference>
<evidence type="ECO:0000259" key="2">
    <source>
        <dbReference type="PROSITE" id="PS50853"/>
    </source>
</evidence>
<dbReference type="EMBL" id="CAJNDS010002168">
    <property type="protein sequence ID" value="CAE7358459.1"/>
    <property type="molecule type" value="Genomic_DNA"/>
</dbReference>
<feature type="domain" description="Fibronectin type-III" evidence="2">
    <location>
        <begin position="2134"/>
        <end position="2235"/>
    </location>
</feature>
<dbReference type="PANTHER" id="PTHR45982:SF1">
    <property type="entry name" value="REGULATOR OF CHROMOSOME CONDENSATION"/>
    <property type="match status" value="1"/>
</dbReference>
<dbReference type="CDD" id="cd09272">
    <property type="entry name" value="RNase_HI_RT_Ty1"/>
    <property type="match status" value="1"/>
</dbReference>
<dbReference type="Gene3D" id="3.30.420.10">
    <property type="entry name" value="Ribonuclease H-like superfamily/Ribonuclease H"/>
    <property type="match status" value="1"/>
</dbReference>
<keyword evidence="5" id="KW-1185">Reference proteome</keyword>
<proteinExistence type="predicted"/>
<dbReference type="InterPro" id="IPR012337">
    <property type="entry name" value="RNaseH-like_sf"/>
</dbReference>
<feature type="compositionally biased region" description="Pro residues" evidence="1">
    <location>
        <begin position="1899"/>
        <end position="1908"/>
    </location>
</feature>
<dbReference type="Gene3D" id="2.130.10.30">
    <property type="entry name" value="Regulator of chromosome condensation 1/beta-lactamase-inhibitor protein II"/>
    <property type="match status" value="3"/>
</dbReference>
<protein>
    <submittedName>
        <fullName evidence="4">GIP protein</fullName>
    </submittedName>
</protein>
<evidence type="ECO:0000259" key="3">
    <source>
        <dbReference type="PROSITE" id="PS50994"/>
    </source>
</evidence>
<reference evidence="4" key="1">
    <citation type="submission" date="2021-02" db="EMBL/GenBank/DDBJ databases">
        <authorList>
            <person name="Dougan E. K."/>
            <person name="Rhodes N."/>
            <person name="Thang M."/>
            <person name="Chan C."/>
        </authorList>
    </citation>
    <scope>NUCLEOTIDE SEQUENCE</scope>
</reference>
<dbReference type="InterPro" id="IPR003961">
    <property type="entry name" value="FN3_dom"/>
</dbReference>
<feature type="region of interest" description="Disordered" evidence="1">
    <location>
        <begin position="1890"/>
        <end position="1911"/>
    </location>
</feature>
<feature type="region of interest" description="Disordered" evidence="1">
    <location>
        <begin position="246"/>
        <end position="305"/>
    </location>
</feature>
<dbReference type="Pfam" id="PF00041">
    <property type="entry name" value="fn3"/>
    <property type="match status" value="1"/>
</dbReference>
<accession>A0A812PXL6</accession>
<name>A0A812PXL6_9DINO</name>
<dbReference type="PROSITE" id="PS50853">
    <property type="entry name" value="FN3"/>
    <property type="match status" value="1"/>
</dbReference>
<dbReference type="InterPro" id="IPR013783">
    <property type="entry name" value="Ig-like_fold"/>
</dbReference>
<sequence>MASASWAESVNRAMEGEESEVSAIDPMLLGGVSDDPKEPEYDQGLPTQAPSDPAMEDEQVDRRPLQERQAPAPVARLLPQSPGHSELSRMEKGAHWEIDDEELVPDYNRMLPRGVESGPCDRRNDQSLLPTNAMDVDRDDRVPQLAAGGSGGRVTNPAPAPVTSGGIPVEVSLLQANVGQLVQQQVSNIVQAQMAPLFTQLFDRLEAMEARQSRLDERARVAQQASTEADARALAGNFAASVRISASQGDGGHHGTTAAQRGEGSSASVARGRKAVETSRSHGRDEASADPSNVSGHADQGSGLGEQTGVVEVAGVPHAWIVYPLSPGGTEIKPPPGGPPHSPIPDAQGPEYKSSGGDHLIQGLGSSGDVPANQGSRSGDQVSKGLEWFFDSMKKALTSYGDGEVRAEEVKTSLAELPKLVINEADKDLSPLLAGDWLTLSGPTMRDLSATSVQWWDQVLQAATDYYQAWLRATPDELVSTQKMTCIDAVALVYCTYQPGGLKVSIPDPTLLLAGLDGLTAKASDRAGSDISEEARQNMFKEVTAAIKQLTASAPAAAKEHQHVCALKNPQMKLSVGGDYRLDGGSHECYAKMLEDDCLLMRTLLLKADPEALRALAPRKVRTSFADHVASGHVPFRADCRHCLEGRLRARPHRRQPAAESFVLSLDLMGPHRGGRDEVLDEVRYALVAVYTFPETLGVGGVAAPNDPDHGPPVDPEVQPWEEPEEPDPEEAAVAEAPVDLSDEAELPRVPMVELLWVEPLRRKTEAETLRATKRIKAAISLLGLPIVRIHTDAGKEFCNKSFRAWCSDNAFVKSCTGADDFRSNGRVENAIGVLKGRARTLLRAADSEWQDWPFAVRHAAAQHRMFNFQRLGWKTEGLKPFNALVHVQERSWRIGEWGRRAVPARILAPAQEVERAYVVRTEDGNLRNVKVLFGGVREGPPVADDAPPERVQDLASLSDPSEQLLRSPAPAGVGWGGGGPGELARTGTRAGSIGAGGCDARDAREEPGERSGENQAEDQLRACAEGNGPTDMGCCESLESVEGLTVFEAPECGFFVDATSCEEDSSIGCMWDGEGFEAFENRALNLKMMIDRECEFLKREAQTLEDCAVSEEFLVKAVRALGQAQDKAVEKAPEEVEFSLLPDCEILSSHTVPLQEVYKHFHLWRKAAEQELQSLIEEKGAFKRASLADLKRLEERGTKVVMVPGKAIFTRKSGGRFKCRVVICGNFVPQGSGNGDSQGDQASLYAAGCEVSHVRQIAARGARVGWAGFLLDIKTAFLNSLLLDPIKPRTAPPPTMTENPAEIIAVKPPKILIAHGLAKSDEYFLCLRAVYGLPQSPRDWGITRDVTIAGMEIVVPPTDVTPEEMPSLDHSTREALGKVMKLVPSASDSQVWALRVANADCDLQPGPALAWIAVYVDDILIMGPRAVALAVVNKIKAAWETGSMKKIPQLIEGTASFFGIEFAWRGNQLILGQQGYIQDLMKRYPHVKLQTTPLPPGNFEIPELAVEEKDPNALRACQTSLGEMLWIATRTRPDLMYGVSKLASEMSRNPVATLPYIEHLLGYLFNTVDVALVYGPKVPTLGESGSVATVSGANVLEVHTDAGFAPLAGRSQECAILFQEGAIVTWLSSKQPFTAQSTAESELLSTMTGFNVGRAHQLLASELCGGDVRLVVLNDNQACLQIIQVDNASWRTRHLRIRAAALKEQYLADQVVVGYVSSSRNGADLGTKSVPLQRLQELMQVLGLGSLKDQGTLSPAPVANQSGVSVSQRALVSVVLLLCATEAETVRTEPDLSSEREWDFTIFICMVAVCSIVVWEALKWLLRPTNPSPHEEPERQIAQMPVPQEVIRYVDDEVLIFAERAQAQEFERLTRVGAIEAGLRNRNLGQRIYREEPDIEPPEAPPLPPRPVQRADSEGVHREADARSQREQIAFPQAPLRPHLVWPVPVQLPNHEVLRTASPWGGPLSAVFQVPPAGVRDHFIYDAHRRPNVLIRWHGMPRLRLFCPSDARLPEVIRRQSLTGRRRTLIVHADGRTELRDDRFDDPTNARHCYDNAWRGRTELELRPEQNECISPASGHRVLACIYVVLPPRGEPDSRTFLPFCLWFFWDPATNSVGQGKFSDCIPHLGQGVIGTIPRVPSVVPSLSGEAIKDKGGAVHLNWAKPVQDGGCMITRYRVCFSEYEDFSQFKEVGLKAMRDANLFELKPEMHYHFKVAAVNAVGQGDYSEPVKVLTNPMPPEKFIRPRQPDPPEVELLEEEPNDHCIRARGPGMEGDPTMGAPSLEFASTEGASAFLRIVCWGQADLGGDSSRVQERLQDVEAVHATNGAFAALRKDGAVVSWGDPRSGGDSSAVQEQLRGVQELRSTDGAFAALRKDGVVVSWGDRHYGGDSGHVQEQLMDVEKLHANRSAFAVIRRDGAVVTWGALRMGGDSSHVQEQLCDVREICCNRVVFAALRKDGSVVSWGDPECGGDSRHVSEQLYDVRSVHSTAWSFAAIRGDGTLVTWGDPTFGGDSAPIQKQLYDVQQVHSTEVAFAAIRKDGAAVVWGGKGRGGDSIGVQEQLNEVQQIYSNKVAFAAVRRNGAVVSWGDDVDSTRVQEQLQDVQVIHSASYAFAALRKDGTVVSWGDPNCGGDCASVQGQLHSVKSICSTSQAFAAIRKDGSVVSWGKPGFGGDSASVQEQLHDVQEIRSTKLAFAAIRQDGEVIYWGYPGMEGDSKDALRQGEPEVRESTASTAAFCCRLGW</sequence>
<gene>
    <name evidence="4" type="primary">GIP</name>
    <name evidence="4" type="ORF">SNAT2548_LOCUS19171</name>
</gene>
<dbReference type="InterPro" id="IPR051553">
    <property type="entry name" value="Ran_GTPase-activating"/>
</dbReference>
<dbReference type="OrthoDB" id="443915at2759"/>
<feature type="region of interest" description="Disordered" evidence="1">
    <location>
        <begin position="1"/>
        <end position="92"/>
    </location>
</feature>
<dbReference type="Proteomes" id="UP000604046">
    <property type="component" value="Unassembled WGS sequence"/>
</dbReference>
<feature type="domain" description="Integrase catalytic" evidence="3">
    <location>
        <begin position="716"/>
        <end position="889"/>
    </location>
</feature>
<feature type="compositionally biased region" description="Acidic residues" evidence="1">
    <location>
        <begin position="720"/>
        <end position="733"/>
    </location>
</feature>
<comment type="caution">
    <text evidence="4">The sequence shown here is derived from an EMBL/GenBank/DDBJ whole genome shotgun (WGS) entry which is preliminary data.</text>
</comment>
<organism evidence="4 5">
    <name type="scientific">Symbiodinium natans</name>
    <dbReference type="NCBI Taxonomy" id="878477"/>
    <lineage>
        <taxon>Eukaryota</taxon>
        <taxon>Sar</taxon>
        <taxon>Alveolata</taxon>
        <taxon>Dinophyceae</taxon>
        <taxon>Suessiales</taxon>
        <taxon>Symbiodiniaceae</taxon>
        <taxon>Symbiodinium</taxon>
    </lineage>
</organism>
<evidence type="ECO:0000313" key="4">
    <source>
        <dbReference type="EMBL" id="CAE7358459.1"/>
    </source>
</evidence>
<evidence type="ECO:0000313" key="5">
    <source>
        <dbReference type="Proteomes" id="UP000604046"/>
    </source>
</evidence>
<dbReference type="InterPro" id="IPR009091">
    <property type="entry name" value="RCC1/BLIP-II"/>
</dbReference>
<feature type="compositionally biased region" description="Pro residues" evidence="1">
    <location>
        <begin position="333"/>
        <end position="343"/>
    </location>
</feature>
<feature type="compositionally biased region" description="Basic and acidic residues" evidence="1">
    <location>
        <begin position="274"/>
        <end position="287"/>
    </location>
</feature>
<dbReference type="SMART" id="SM00060">
    <property type="entry name" value="FN3"/>
    <property type="match status" value="1"/>
</dbReference>
<dbReference type="InterPro" id="IPR036397">
    <property type="entry name" value="RNaseH_sf"/>
</dbReference>
<dbReference type="PROSITE" id="PS50994">
    <property type="entry name" value="INTEGRASE"/>
    <property type="match status" value="1"/>
</dbReference>
<dbReference type="GO" id="GO:0003676">
    <property type="term" value="F:nucleic acid binding"/>
    <property type="evidence" value="ECO:0007669"/>
    <property type="project" value="InterPro"/>
</dbReference>
<feature type="region of interest" description="Disordered" evidence="1">
    <location>
        <begin position="702"/>
        <end position="735"/>
    </location>
</feature>
<dbReference type="Gene3D" id="2.60.40.10">
    <property type="entry name" value="Immunoglobulins"/>
    <property type="match status" value="1"/>
</dbReference>
<dbReference type="InterPro" id="IPR036116">
    <property type="entry name" value="FN3_sf"/>
</dbReference>
<dbReference type="SUPFAM" id="SSF53098">
    <property type="entry name" value="Ribonuclease H-like"/>
    <property type="match status" value="1"/>
</dbReference>
<dbReference type="SUPFAM" id="SSF50985">
    <property type="entry name" value="RCC1/BLIP-II"/>
    <property type="match status" value="3"/>
</dbReference>
<feature type="compositionally biased region" description="Polar residues" evidence="1">
    <location>
        <begin position="257"/>
        <end position="268"/>
    </location>
</feature>
<evidence type="ECO:0000256" key="1">
    <source>
        <dbReference type="SAM" id="MobiDB-lite"/>
    </source>
</evidence>
<dbReference type="PANTHER" id="PTHR45982">
    <property type="entry name" value="REGULATOR OF CHROMOSOME CONDENSATION"/>
    <property type="match status" value="1"/>
</dbReference>
<dbReference type="CDD" id="cd00063">
    <property type="entry name" value="FN3"/>
    <property type="match status" value="1"/>
</dbReference>
<feature type="region of interest" description="Disordered" evidence="1">
    <location>
        <begin position="972"/>
        <end position="1018"/>
    </location>
</feature>